<dbReference type="Pfam" id="PF00535">
    <property type="entry name" value="Glycos_transf_2"/>
    <property type="match status" value="1"/>
</dbReference>
<dbReference type="Proteomes" id="UP001316087">
    <property type="component" value="Unassembled WGS sequence"/>
</dbReference>
<dbReference type="PANTHER" id="PTHR22916">
    <property type="entry name" value="GLYCOSYLTRANSFERASE"/>
    <property type="match status" value="1"/>
</dbReference>
<dbReference type="RefSeq" id="WP_241367622.1">
    <property type="nucleotide sequence ID" value="NZ_JAKZFC010000001.1"/>
</dbReference>
<name>A0ABS9U8P7_9BACL</name>
<comment type="similarity">
    <text evidence="1">Belongs to the glycosyltransferase 2 family.</text>
</comment>
<evidence type="ECO:0000256" key="1">
    <source>
        <dbReference type="ARBA" id="ARBA00006739"/>
    </source>
</evidence>
<keyword evidence="4" id="KW-1185">Reference proteome</keyword>
<protein>
    <submittedName>
        <fullName evidence="3">Glycosyltransferase family 2 protein</fullName>
    </submittedName>
</protein>
<evidence type="ECO:0000259" key="2">
    <source>
        <dbReference type="Pfam" id="PF00535"/>
    </source>
</evidence>
<feature type="domain" description="Glycosyltransferase 2-like" evidence="2">
    <location>
        <begin position="5"/>
        <end position="135"/>
    </location>
</feature>
<dbReference type="SUPFAM" id="SSF53448">
    <property type="entry name" value="Nucleotide-diphospho-sugar transferases"/>
    <property type="match status" value="1"/>
</dbReference>
<evidence type="ECO:0000313" key="4">
    <source>
        <dbReference type="Proteomes" id="UP001316087"/>
    </source>
</evidence>
<evidence type="ECO:0000313" key="3">
    <source>
        <dbReference type="EMBL" id="MCH7320608.1"/>
    </source>
</evidence>
<dbReference type="CDD" id="cd00761">
    <property type="entry name" value="Glyco_tranf_GTA_type"/>
    <property type="match status" value="1"/>
</dbReference>
<dbReference type="PANTHER" id="PTHR22916:SF3">
    <property type="entry name" value="UDP-GLCNAC:BETAGAL BETA-1,3-N-ACETYLGLUCOSAMINYLTRANSFERASE-LIKE PROTEIN 1"/>
    <property type="match status" value="1"/>
</dbReference>
<gene>
    <name evidence="3" type="ORF">LZ480_01805</name>
</gene>
<dbReference type="InterPro" id="IPR029044">
    <property type="entry name" value="Nucleotide-diphossugar_trans"/>
</dbReference>
<comment type="caution">
    <text evidence="3">The sequence shown here is derived from an EMBL/GenBank/DDBJ whole genome shotgun (WGS) entry which is preliminary data.</text>
</comment>
<proteinExistence type="inferred from homology"/>
<reference evidence="3 4" key="1">
    <citation type="submission" date="2022-03" db="EMBL/GenBank/DDBJ databases">
        <authorList>
            <person name="Jo J.-H."/>
            <person name="Im W.-T."/>
        </authorList>
    </citation>
    <scope>NUCLEOTIDE SEQUENCE [LARGE SCALE GENOMIC DNA]</scope>
    <source>
        <strain evidence="3 4">MA9</strain>
    </source>
</reference>
<dbReference type="EMBL" id="JAKZFC010000001">
    <property type="protein sequence ID" value="MCH7320608.1"/>
    <property type="molecule type" value="Genomic_DNA"/>
</dbReference>
<sequence>MPKISVIIPIYNKGNRLKTTIQSVLDQSYQDFEIILINDGSTDNTDEIIQFYKEQYPTKINCYSQTNKGVSATRNFGMTVSKGDYISFLDADDSYHRDFLQETMVQVNEKGSDVILTKHHKHFLSSGKLIQSKMKINSRDILKDFILGKIDANTDSWLIKKTLLNDNQICFNEALTFGEDMLFFIEVLTNAHNPSCVLKELTTYNIGVENSLSSNSIDKIYKDIEWITLAVQYISKHCNDESRKLALLSALECYRLPAAIVYRLHLNKTVENYSEHKTALMKYIKKFRFNNGLRSIKLFKAIRSL</sequence>
<dbReference type="Gene3D" id="3.90.550.10">
    <property type="entry name" value="Spore Coat Polysaccharide Biosynthesis Protein SpsA, Chain A"/>
    <property type="match status" value="1"/>
</dbReference>
<organism evidence="3 4">
    <name type="scientific">Solibacillus palustris</name>
    <dbReference type="NCBI Taxonomy" id="2908203"/>
    <lineage>
        <taxon>Bacteria</taxon>
        <taxon>Bacillati</taxon>
        <taxon>Bacillota</taxon>
        <taxon>Bacilli</taxon>
        <taxon>Bacillales</taxon>
        <taxon>Caryophanaceae</taxon>
        <taxon>Solibacillus</taxon>
    </lineage>
</organism>
<accession>A0ABS9U8P7</accession>
<dbReference type="InterPro" id="IPR001173">
    <property type="entry name" value="Glyco_trans_2-like"/>
</dbReference>